<keyword evidence="1" id="KW-0175">Coiled coil</keyword>
<sequence>MTEITLQHRLQEVANLMLKIYQTLAEMQYLDPSWILPGPHKIDDNLLAKYKSLNLDPALIQLFNLLPYVDNQGIEPIDFFQGSEFFDARNEQHLNDSRDPMFKDISLPPWRTALSRMGNHDSVIFYDVRRNMIAIQDHETGSSTDHLPNPYALTDETPEELATTEEHGNGYGGMMWRDAPDVLRDMLGWYEQLVETPGGGSQSYGWGEHEELVPLYKAAGWWPDRAKFHGEVFLVAKARSEAARKAKHHAEEPLRKLSEVEARMGQDRQEDFRLRMERAGTVDDEWKARWNLWNDLRVQERKSKELEVVRRLAEVDCPGGVCQQPDELPLWELGVLKGKYESAKRSIEGHHASGKKDTSVWKMRLSSLEKRERILRRAVEEVLQEADRVCPGKELKPSATEMHRKAEMEAREKPNALIKQQGKWIERGVKDIEELREWMKQLPEEGTERTRAEVEHRIKEAEKGIETSKNRIALAKEMLETGVRPKGGLFWMRQIPGL</sequence>
<reference evidence="2" key="2">
    <citation type="submission" date="2023-05" db="EMBL/GenBank/DDBJ databases">
        <authorList>
            <consortium name="Lawrence Berkeley National Laboratory"/>
            <person name="Steindorff A."/>
            <person name="Hensen N."/>
            <person name="Bonometti L."/>
            <person name="Westerberg I."/>
            <person name="Brannstrom I.O."/>
            <person name="Guillou S."/>
            <person name="Cros-Aarteil S."/>
            <person name="Calhoun S."/>
            <person name="Haridas S."/>
            <person name="Kuo A."/>
            <person name="Mondo S."/>
            <person name="Pangilinan J."/>
            <person name="Riley R."/>
            <person name="Labutti K."/>
            <person name="Andreopoulos B."/>
            <person name="Lipzen A."/>
            <person name="Chen C."/>
            <person name="Yanf M."/>
            <person name="Daum C."/>
            <person name="Ng V."/>
            <person name="Clum A."/>
            <person name="Ohm R."/>
            <person name="Martin F."/>
            <person name="Silar P."/>
            <person name="Natvig D."/>
            <person name="Lalanne C."/>
            <person name="Gautier V."/>
            <person name="Ament-Velasquez S.L."/>
            <person name="Kruys A."/>
            <person name="Hutchinson M.I."/>
            <person name="Powell A.J."/>
            <person name="Barry K."/>
            <person name="Miller A.N."/>
            <person name="Grigoriev I.V."/>
            <person name="Debuchy R."/>
            <person name="Gladieux P."/>
            <person name="Thoren M.H."/>
            <person name="Johannesson H."/>
        </authorList>
    </citation>
    <scope>NUCLEOTIDE SEQUENCE</scope>
    <source>
        <strain evidence="2">PSN293</strain>
    </source>
</reference>
<dbReference type="EMBL" id="MU858206">
    <property type="protein sequence ID" value="KAK4209421.1"/>
    <property type="molecule type" value="Genomic_DNA"/>
</dbReference>
<keyword evidence="3" id="KW-1185">Reference proteome</keyword>
<protein>
    <submittedName>
        <fullName evidence="2">Uncharacterized protein</fullName>
    </submittedName>
</protein>
<feature type="coiled-coil region" evidence="1">
    <location>
        <begin position="451"/>
        <end position="478"/>
    </location>
</feature>
<name>A0AAN7B1N2_9PEZI</name>
<dbReference type="AlphaFoldDB" id="A0AAN7B1N2"/>
<accession>A0AAN7B1N2</accession>
<gene>
    <name evidence="2" type="ORF">QBC37DRAFT_324042</name>
</gene>
<organism evidence="2 3">
    <name type="scientific">Rhypophila decipiens</name>
    <dbReference type="NCBI Taxonomy" id="261697"/>
    <lineage>
        <taxon>Eukaryota</taxon>
        <taxon>Fungi</taxon>
        <taxon>Dikarya</taxon>
        <taxon>Ascomycota</taxon>
        <taxon>Pezizomycotina</taxon>
        <taxon>Sordariomycetes</taxon>
        <taxon>Sordariomycetidae</taxon>
        <taxon>Sordariales</taxon>
        <taxon>Naviculisporaceae</taxon>
        <taxon>Rhypophila</taxon>
    </lineage>
</organism>
<evidence type="ECO:0000313" key="2">
    <source>
        <dbReference type="EMBL" id="KAK4209421.1"/>
    </source>
</evidence>
<dbReference type="Proteomes" id="UP001301769">
    <property type="component" value="Unassembled WGS sequence"/>
</dbReference>
<comment type="caution">
    <text evidence="2">The sequence shown here is derived from an EMBL/GenBank/DDBJ whole genome shotgun (WGS) entry which is preliminary data.</text>
</comment>
<evidence type="ECO:0000313" key="3">
    <source>
        <dbReference type="Proteomes" id="UP001301769"/>
    </source>
</evidence>
<proteinExistence type="predicted"/>
<evidence type="ECO:0000256" key="1">
    <source>
        <dbReference type="SAM" id="Coils"/>
    </source>
</evidence>
<reference evidence="2" key="1">
    <citation type="journal article" date="2023" name="Mol. Phylogenet. Evol.">
        <title>Genome-scale phylogeny and comparative genomics of the fungal order Sordariales.</title>
        <authorList>
            <person name="Hensen N."/>
            <person name="Bonometti L."/>
            <person name="Westerberg I."/>
            <person name="Brannstrom I.O."/>
            <person name="Guillou S."/>
            <person name="Cros-Aarteil S."/>
            <person name="Calhoun S."/>
            <person name="Haridas S."/>
            <person name="Kuo A."/>
            <person name="Mondo S."/>
            <person name="Pangilinan J."/>
            <person name="Riley R."/>
            <person name="LaButti K."/>
            <person name="Andreopoulos B."/>
            <person name="Lipzen A."/>
            <person name="Chen C."/>
            <person name="Yan M."/>
            <person name="Daum C."/>
            <person name="Ng V."/>
            <person name="Clum A."/>
            <person name="Steindorff A."/>
            <person name="Ohm R.A."/>
            <person name="Martin F."/>
            <person name="Silar P."/>
            <person name="Natvig D.O."/>
            <person name="Lalanne C."/>
            <person name="Gautier V."/>
            <person name="Ament-Velasquez S.L."/>
            <person name="Kruys A."/>
            <person name="Hutchinson M.I."/>
            <person name="Powell A.J."/>
            <person name="Barry K."/>
            <person name="Miller A.N."/>
            <person name="Grigoriev I.V."/>
            <person name="Debuchy R."/>
            <person name="Gladieux P."/>
            <person name="Hiltunen Thoren M."/>
            <person name="Johannesson H."/>
        </authorList>
    </citation>
    <scope>NUCLEOTIDE SEQUENCE</scope>
    <source>
        <strain evidence="2">PSN293</strain>
    </source>
</reference>